<feature type="active site" description="Proton acceptor" evidence="7">
    <location>
        <position position="332"/>
    </location>
</feature>
<dbReference type="NCBIfam" id="TIGR01930">
    <property type="entry name" value="AcCoA-C-Actrans"/>
    <property type="match status" value="1"/>
</dbReference>
<dbReference type="InterPro" id="IPR016039">
    <property type="entry name" value="Thiolase-like"/>
</dbReference>
<dbReference type="InterPro" id="IPR020613">
    <property type="entry name" value="Thiolase_CS"/>
</dbReference>
<evidence type="ECO:0000256" key="2">
    <source>
        <dbReference type="ARBA" id="ARBA00022679"/>
    </source>
</evidence>
<dbReference type="InterPro" id="IPR020617">
    <property type="entry name" value="Thiolase_C"/>
</dbReference>
<protein>
    <recommendedName>
        <fullName evidence="6">acetyl-CoA C-acyltransferase</fullName>
        <ecNumber evidence="6">2.3.1.16</ecNumber>
    </recommendedName>
</protein>
<keyword evidence="5 8" id="KW-0012">Acyltransferase</keyword>
<dbReference type="AlphaFoldDB" id="A0A1V1P957"/>
<dbReference type="EMBL" id="ATBP01000270">
    <property type="protein sequence ID" value="ETR71422.1"/>
    <property type="molecule type" value="Genomic_DNA"/>
</dbReference>
<dbReference type="PROSITE" id="PS00737">
    <property type="entry name" value="THIOLASE_2"/>
    <property type="match status" value="1"/>
</dbReference>
<proteinExistence type="inferred from homology"/>
<dbReference type="Proteomes" id="UP000189670">
    <property type="component" value="Unassembled WGS sequence"/>
</dbReference>
<dbReference type="PANTHER" id="PTHR18919">
    <property type="entry name" value="ACETYL-COA C-ACYLTRANSFERASE"/>
    <property type="match status" value="1"/>
</dbReference>
<feature type="active site" description="Acyl-thioester intermediate" evidence="7">
    <location>
        <position position="38"/>
    </location>
</feature>
<sequence>MIWSGVILPSATVNVGREIIFDLGLPMEIEAYTITRVCTSSLCAITLAAAAIERGEADVMIAGGSDSTSNAEVKMPQSLVHKFAPVVLSPKSTVKDYFRLLTHLNPKKDLIPQRPAIRERLTGELMGESAEKMAARNKISRQSQDIFAMQSHQRAAKAIETGRFASEITPVELPDKKKVHADNIVRGNTSLEKLAKLKPVFAKNGTLTAGNSSTLTDGAASVLLMELEKAKSLGFSPLSSIRSWSYDAVDPTDQLLIGPAISMPKALQRAGMTRKDIDLIDIHEAFAAQVLSVLKVLGSNQFAKDRLGFDHAFGEVDPKDINIHGGSVALGHPFAATGARMVITMVNELKLSGKSTALLGICGAGALSAAAILEAV</sequence>
<evidence type="ECO:0000259" key="9">
    <source>
        <dbReference type="Pfam" id="PF00108"/>
    </source>
</evidence>
<dbReference type="Pfam" id="PF02803">
    <property type="entry name" value="Thiolase_C"/>
    <property type="match status" value="1"/>
</dbReference>
<name>A0A1V1P957_9BACT</name>
<dbReference type="InterPro" id="IPR002155">
    <property type="entry name" value="Thiolase"/>
</dbReference>
<organism evidence="11 12">
    <name type="scientific">Candidatus Magnetoglobus multicellularis str. Araruama</name>
    <dbReference type="NCBI Taxonomy" id="890399"/>
    <lineage>
        <taxon>Bacteria</taxon>
        <taxon>Pseudomonadati</taxon>
        <taxon>Thermodesulfobacteriota</taxon>
        <taxon>Desulfobacteria</taxon>
        <taxon>Desulfobacterales</taxon>
        <taxon>Desulfobacteraceae</taxon>
        <taxon>Candidatus Magnetoglobus</taxon>
    </lineage>
</organism>
<gene>
    <name evidence="11" type="ORF">OMM_02500</name>
</gene>
<keyword evidence="3" id="KW-0276">Fatty acid metabolism</keyword>
<accession>A0A1V1P957</accession>
<dbReference type="InterPro" id="IPR020616">
    <property type="entry name" value="Thiolase_N"/>
</dbReference>
<feature type="domain" description="Thiolase N-terminal" evidence="9">
    <location>
        <begin position="2"/>
        <end position="226"/>
    </location>
</feature>
<feature type="active site" description="Proton acceptor" evidence="7">
    <location>
        <position position="362"/>
    </location>
</feature>
<keyword evidence="4" id="KW-0443">Lipid metabolism</keyword>
<evidence type="ECO:0000313" key="11">
    <source>
        <dbReference type="EMBL" id="ETR71422.1"/>
    </source>
</evidence>
<evidence type="ECO:0000256" key="8">
    <source>
        <dbReference type="RuleBase" id="RU003557"/>
    </source>
</evidence>
<dbReference type="PIRSF" id="PIRSF000429">
    <property type="entry name" value="Ac-CoA_Ac_transf"/>
    <property type="match status" value="1"/>
</dbReference>
<comment type="caution">
    <text evidence="11">The sequence shown here is derived from an EMBL/GenBank/DDBJ whole genome shotgun (WGS) entry which is preliminary data.</text>
</comment>
<feature type="domain" description="Thiolase C-terminal" evidence="10">
    <location>
        <begin position="236"/>
        <end position="374"/>
    </location>
</feature>
<evidence type="ECO:0000256" key="7">
    <source>
        <dbReference type="PIRSR" id="PIRSR000429-1"/>
    </source>
</evidence>
<dbReference type="PANTHER" id="PTHR18919:SF153">
    <property type="entry name" value="TRIFUNCTIONAL ENZYME SUBUNIT BETA, MITOCHONDRIAL"/>
    <property type="match status" value="1"/>
</dbReference>
<dbReference type="SUPFAM" id="SSF53901">
    <property type="entry name" value="Thiolase-like"/>
    <property type="match status" value="2"/>
</dbReference>
<evidence type="ECO:0000256" key="3">
    <source>
        <dbReference type="ARBA" id="ARBA00022832"/>
    </source>
</evidence>
<reference evidence="12" key="1">
    <citation type="submission" date="2012-11" db="EMBL/GenBank/DDBJ databases">
        <authorList>
            <person name="Lucero-Rivera Y.E."/>
            <person name="Tovar-Ramirez D."/>
        </authorList>
    </citation>
    <scope>NUCLEOTIDE SEQUENCE [LARGE SCALE GENOMIC DNA]</scope>
    <source>
        <strain evidence="12">Araruama</strain>
    </source>
</reference>
<dbReference type="GO" id="GO:0006635">
    <property type="term" value="P:fatty acid beta-oxidation"/>
    <property type="evidence" value="ECO:0007669"/>
    <property type="project" value="TreeGrafter"/>
</dbReference>
<keyword evidence="2 8" id="KW-0808">Transferase</keyword>
<evidence type="ECO:0000256" key="5">
    <source>
        <dbReference type="ARBA" id="ARBA00023315"/>
    </source>
</evidence>
<comment type="similarity">
    <text evidence="1 8">Belongs to the thiolase-like superfamily. Thiolase family.</text>
</comment>
<evidence type="ECO:0000256" key="6">
    <source>
        <dbReference type="ARBA" id="ARBA00024073"/>
    </source>
</evidence>
<dbReference type="EC" id="2.3.1.16" evidence="6"/>
<dbReference type="Gene3D" id="3.40.47.10">
    <property type="match status" value="1"/>
</dbReference>
<dbReference type="CDD" id="cd00751">
    <property type="entry name" value="thiolase"/>
    <property type="match status" value="1"/>
</dbReference>
<dbReference type="Pfam" id="PF00108">
    <property type="entry name" value="Thiolase_N"/>
    <property type="match status" value="1"/>
</dbReference>
<evidence type="ECO:0000256" key="1">
    <source>
        <dbReference type="ARBA" id="ARBA00010982"/>
    </source>
</evidence>
<evidence type="ECO:0000313" key="12">
    <source>
        <dbReference type="Proteomes" id="UP000189670"/>
    </source>
</evidence>
<evidence type="ECO:0000256" key="4">
    <source>
        <dbReference type="ARBA" id="ARBA00023098"/>
    </source>
</evidence>
<dbReference type="GO" id="GO:0003985">
    <property type="term" value="F:acetyl-CoA C-acetyltransferase activity"/>
    <property type="evidence" value="ECO:0007669"/>
    <property type="project" value="TreeGrafter"/>
</dbReference>
<evidence type="ECO:0000259" key="10">
    <source>
        <dbReference type="Pfam" id="PF02803"/>
    </source>
</evidence>